<keyword evidence="2" id="KW-0472">Membrane</keyword>
<evidence type="ECO:0000256" key="2">
    <source>
        <dbReference type="SAM" id="Phobius"/>
    </source>
</evidence>
<evidence type="ECO:0000313" key="4">
    <source>
        <dbReference type="Proteomes" id="UP000634136"/>
    </source>
</evidence>
<dbReference type="AlphaFoldDB" id="A0A834WFY0"/>
<keyword evidence="2" id="KW-0812">Transmembrane</keyword>
<reference evidence="3" key="1">
    <citation type="submission" date="2020-09" db="EMBL/GenBank/DDBJ databases">
        <title>Genome-Enabled Discovery of Anthraquinone Biosynthesis in Senna tora.</title>
        <authorList>
            <person name="Kang S.-H."/>
            <person name="Pandey R.P."/>
            <person name="Lee C.-M."/>
            <person name="Sim J.-S."/>
            <person name="Jeong J.-T."/>
            <person name="Choi B.-S."/>
            <person name="Jung M."/>
            <person name="Ginzburg D."/>
            <person name="Zhao K."/>
            <person name="Won S.Y."/>
            <person name="Oh T.-J."/>
            <person name="Yu Y."/>
            <person name="Kim N.-H."/>
            <person name="Lee O.R."/>
            <person name="Lee T.-H."/>
            <person name="Bashyal P."/>
            <person name="Kim T.-S."/>
            <person name="Lee W.-H."/>
            <person name="Kawkins C."/>
            <person name="Kim C.-K."/>
            <person name="Kim J.S."/>
            <person name="Ahn B.O."/>
            <person name="Rhee S.Y."/>
            <person name="Sohng J.K."/>
        </authorList>
    </citation>
    <scope>NUCLEOTIDE SEQUENCE</scope>
    <source>
        <tissue evidence="3">Leaf</tissue>
    </source>
</reference>
<dbReference type="Proteomes" id="UP000634136">
    <property type="component" value="Unassembled WGS sequence"/>
</dbReference>
<evidence type="ECO:0000313" key="3">
    <source>
        <dbReference type="EMBL" id="KAF7821840.1"/>
    </source>
</evidence>
<proteinExistence type="predicted"/>
<dbReference type="EMBL" id="JAAIUW010000008">
    <property type="protein sequence ID" value="KAF7821840.1"/>
    <property type="molecule type" value="Genomic_DNA"/>
</dbReference>
<evidence type="ECO:0008006" key="5">
    <source>
        <dbReference type="Google" id="ProtNLM"/>
    </source>
</evidence>
<comment type="caution">
    <text evidence="3">The sequence shown here is derived from an EMBL/GenBank/DDBJ whole genome shotgun (WGS) entry which is preliminary data.</text>
</comment>
<keyword evidence="4" id="KW-1185">Reference proteome</keyword>
<feature type="transmembrane region" description="Helical" evidence="2">
    <location>
        <begin position="89"/>
        <end position="108"/>
    </location>
</feature>
<accession>A0A834WFY0</accession>
<evidence type="ECO:0000256" key="1">
    <source>
        <dbReference type="SAM" id="MobiDB-lite"/>
    </source>
</evidence>
<sequence>MNNEENNESRDVLSNPHGVDTVKNHDDMDVVHHNPREVVENVVMNNEGNAGQQRGAGNGPLRRTGRNVYWPQSLVLWRRLWNYRFLFRHILRSLINGFGFGFGMVSFSRSRSRWRLRLRFGLYLFGLLHCHVSFYELDFTKERRKEILTDFGNLKSDIEGEERYIGAMVGILWLGEGDC</sequence>
<gene>
    <name evidence="3" type="ORF">G2W53_027295</name>
</gene>
<feature type="region of interest" description="Disordered" evidence="1">
    <location>
        <begin position="1"/>
        <end position="25"/>
    </location>
</feature>
<keyword evidence="2" id="KW-1133">Transmembrane helix</keyword>
<organism evidence="3 4">
    <name type="scientific">Senna tora</name>
    <dbReference type="NCBI Taxonomy" id="362788"/>
    <lineage>
        <taxon>Eukaryota</taxon>
        <taxon>Viridiplantae</taxon>
        <taxon>Streptophyta</taxon>
        <taxon>Embryophyta</taxon>
        <taxon>Tracheophyta</taxon>
        <taxon>Spermatophyta</taxon>
        <taxon>Magnoliopsida</taxon>
        <taxon>eudicotyledons</taxon>
        <taxon>Gunneridae</taxon>
        <taxon>Pentapetalae</taxon>
        <taxon>rosids</taxon>
        <taxon>fabids</taxon>
        <taxon>Fabales</taxon>
        <taxon>Fabaceae</taxon>
        <taxon>Caesalpinioideae</taxon>
        <taxon>Cassia clade</taxon>
        <taxon>Senna</taxon>
    </lineage>
</organism>
<protein>
    <recommendedName>
        <fullName evidence="5">Transmembrane protein</fullName>
    </recommendedName>
</protein>
<name>A0A834WFY0_9FABA</name>